<evidence type="ECO:0000259" key="2">
    <source>
        <dbReference type="Pfam" id="PF24016"/>
    </source>
</evidence>
<evidence type="ECO:0000313" key="4">
    <source>
        <dbReference type="Proteomes" id="UP001219525"/>
    </source>
</evidence>
<evidence type="ECO:0000313" key="3">
    <source>
        <dbReference type="EMBL" id="KAJ7224216.1"/>
    </source>
</evidence>
<dbReference type="Proteomes" id="UP001219525">
    <property type="component" value="Unassembled WGS sequence"/>
</dbReference>
<dbReference type="AlphaFoldDB" id="A0AAD6YMU3"/>
<dbReference type="InterPro" id="IPR055754">
    <property type="entry name" value="DUF7330"/>
</dbReference>
<keyword evidence="4" id="KW-1185">Reference proteome</keyword>
<protein>
    <recommendedName>
        <fullName evidence="2">DUF7330 domain-containing protein</fullName>
    </recommendedName>
</protein>
<feature type="region of interest" description="Disordered" evidence="1">
    <location>
        <begin position="1"/>
        <end position="55"/>
    </location>
</feature>
<dbReference type="EMBL" id="JARJCW010000005">
    <property type="protein sequence ID" value="KAJ7224216.1"/>
    <property type="molecule type" value="Genomic_DNA"/>
</dbReference>
<organism evidence="3 4">
    <name type="scientific">Mycena pura</name>
    <dbReference type="NCBI Taxonomy" id="153505"/>
    <lineage>
        <taxon>Eukaryota</taxon>
        <taxon>Fungi</taxon>
        <taxon>Dikarya</taxon>
        <taxon>Basidiomycota</taxon>
        <taxon>Agaricomycotina</taxon>
        <taxon>Agaricomycetes</taxon>
        <taxon>Agaricomycetidae</taxon>
        <taxon>Agaricales</taxon>
        <taxon>Marasmiineae</taxon>
        <taxon>Mycenaceae</taxon>
        <taxon>Mycena</taxon>
    </lineage>
</organism>
<feature type="region of interest" description="Disordered" evidence="1">
    <location>
        <begin position="71"/>
        <end position="91"/>
    </location>
</feature>
<dbReference type="Pfam" id="PF24016">
    <property type="entry name" value="DUF7330"/>
    <property type="match status" value="1"/>
</dbReference>
<feature type="domain" description="DUF7330" evidence="2">
    <location>
        <begin position="63"/>
        <end position="226"/>
    </location>
</feature>
<accession>A0AAD6YMU3</accession>
<sequence>MVIDKSASESMSQIDAEEPPPYSPGSHRAASVSRRNNILPPLPVEGPEASLEPDNTFSQIDLDTRFHDLKGTYRIDPKNPTTHLKNKKTRVKRVPDAAFRTRSGKVALSLTTTGLARDVAKASVVVTSKSGNITLNLLPADESRPRFDLEVKSNSGTVVIFIPPTYSGAIQLHTKSGSLGYLPALSARLQVVKSADTESLVLFGQQAAPLASDFCHVRTRSGNVLIGLRGEDKYVEEPGLWQRIGGFLKGDVRREDHSSP</sequence>
<comment type="caution">
    <text evidence="3">The sequence shown here is derived from an EMBL/GenBank/DDBJ whole genome shotgun (WGS) entry which is preliminary data.</text>
</comment>
<proteinExistence type="predicted"/>
<evidence type="ECO:0000256" key="1">
    <source>
        <dbReference type="SAM" id="MobiDB-lite"/>
    </source>
</evidence>
<gene>
    <name evidence="3" type="ORF">GGX14DRAFT_648994</name>
</gene>
<reference evidence="3" key="1">
    <citation type="submission" date="2023-03" db="EMBL/GenBank/DDBJ databases">
        <title>Massive genome expansion in bonnet fungi (Mycena s.s.) driven by repeated elements and novel gene families across ecological guilds.</title>
        <authorList>
            <consortium name="Lawrence Berkeley National Laboratory"/>
            <person name="Harder C.B."/>
            <person name="Miyauchi S."/>
            <person name="Viragh M."/>
            <person name="Kuo A."/>
            <person name="Thoen E."/>
            <person name="Andreopoulos B."/>
            <person name="Lu D."/>
            <person name="Skrede I."/>
            <person name="Drula E."/>
            <person name="Henrissat B."/>
            <person name="Morin E."/>
            <person name="Kohler A."/>
            <person name="Barry K."/>
            <person name="LaButti K."/>
            <person name="Morin E."/>
            <person name="Salamov A."/>
            <person name="Lipzen A."/>
            <person name="Mereny Z."/>
            <person name="Hegedus B."/>
            <person name="Baldrian P."/>
            <person name="Stursova M."/>
            <person name="Weitz H."/>
            <person name="Taylor A."/>
            <person name="Grigoriev I.V."/>
            <person name="Nagy L.G."/>
            <person name="Martin F."/>
            <person name="Kauserud H."/>
        </authorList>
    </citation>
    <scope>NUCLEOTIDE SEQUENCE</scope>
    <source>
        <strain evidence="3">9144</strain>
    </source>
</reference>
<name>A0AAD6YMU3_9AGAR</name>